<comment type="caution">
    <text evidence="1">The sequence shown here is derived from an EMBL/GenBank/DDBJ whole genome shotgun (WGS) entry which is preliminary data.</text>
</comment>
<proteinExistence type="predicted"/>
<accession>A0A150KF43</accession>
<dbReference type="AlphaFoldDB" id="A0A150KF43"/>
<dbReference type="PATRIC" id="fig|1398.25.peg.2958"/>
<evidence type="ECO:0000313" key="1">
    <source>
        <dbReference type="EMBL" id="KYC69432.1"/>
    </source>
</evidence>
<protein>
    <submittedName>
        <fullName evidence="1">Uncharacterized protein</fullName>
    </submittedName>
</protein>
<gene>
    <name evidence="1" type="ORF">B4099_1358</name>
</gene>
<dbReference type="Proteomes" id="UP000075304">
    <property type="component" value="Unassembled WGS sequence"/>
</dbReference>
<evidence type="ECO:0000313" key="2">
    <source>
        <dbReference type="Proteomes" id="UP000075304"/>
    </source>
</evidence>
<reference evidence="1 2" key="1">
    <citation type="submission" date="2016-01" db="EMBL/GenBank/DDBJ databases">
        <title>Genome Sequences of Twelve Sporeforming Bacillus Species Isolated from Foods.</title>
        <authorList>
            <person name="Berendsen E.M."/>
            <person name="Wells-Bennik M.H."/>
            <person name="Krawcyk A.O."/>
            <person name="De Jong A."/>
            <person name="Holsappel S."/>
            <person name="Eijlander R.T."/>
            <person name="Kuipers O.P."/>
        </authorList>
    </citation>
    <scope>NUCLEOTIDE SEQUENCE [LARGE SCALE GENOMIC DNA]</scope>
    <source>
        <strain evidence="1 2">B4099</strain>
    </source>
</reference>
<name>A0A150KF43_HEYCO</name>
<dbReference type="EMBL" id="LQYI01000049">
    <property type="protein sequence ID" value="KYC69432.1"/>
    <property type="molecule type" value="Genomic_DNA"/>
</dbReference>
<sequence>MQTNPLYLFNDKCKKANRPFIQEIYHPFIIQYSSHQRKTIF</sequence>
<organism evidence="1 2">
    <name type="scientific">Heyndrickxia coagulans</name>
    <name type="common">Weizmannia coagulans</name>
    <dbReference type="NCBI Taxonomy" id="1398"/>
    <lineage>
        <taxon>Bacteria</taxon>
        <taxon>Bacillati</taxon>
        <taxon>Bacillota</taxon>
        <taxon>Bacilli</taxon>
        <taxon>Bacillales</taxon>
        <taxon>Bacillaceae</taxon>
        <taxon>Heyndrickxia</taxon>
    </lineage>
</organism>